<dbReference type="EMBL" id="JBHUHY010000011">
    <property type="protein sequence ID" value="MFD2187370.1"/>
    <property type="molecule type" value="Genomic_DNA"/>
</dbReference>
<gene>
    <name evidence="3" type="ORF">ACFSJT_11275</name>
</gene>
<name>A0ABW5AYJ5_9FLAO</name>
<accession>A0ABW5AYJ5</accession>
<keyword evidence="4" id="KW-1185">Reference proteome</keyword>
<feature type="domain" description="DUF3857" evidence="2">
    <location>
        <begin position="72"/>
        <end position="215"/>
    </location>
</feature>
<dbReference type="SUPFAM" id="SSF54001">
    <property type="entry name" value="Cysteine proteinases"/>
    <property type="match status" value="1"/>
</dbReference>
<dbReference type="Pfam" id="PF12969">
    <property type="entry name" value="DUF3857"/>
    <property type="match status" value="1"/>
</dbReference>
<dbReference type="InterPro" id="IPR038765">
    <property type="entry name" value="Papain-like_cys_pep_sf"/>
</dbReference>
<comment type="caution">
    <text evidence="3">The sequence shown here is derived from an EMBL/GenBank/DDBJ whole genome shotgun (WGS) entry which is preliminary data.</text>
</comment>
<sequence length="643" mass="75489">MKKILIILGMILLSPIYVKAQKSPVYELYKTKYPNAHAVRLLEERKIDISLKDDEILITQDILEEDLYLDQAATYGSKRSINYSSFFDIESLEASSLLYENGKYNELEVKDFVEKDEMDRSFYDDSKSINFIYPGLQPGAKSKLKYRERIKNPRFLNSFYFADFKPIVKSKVTISVDKDISLKFKEFNTSGVDINFTEKEKRGKNIYTWEANNIDEYNLDSGAPNFRNTFPHIIPIITEYKTEGKNVKLLENVTDLYNWYYSLVKNINTEEADEELKKIVTILTQNKKTDLEKVKAIYYWVQENIKYIAFEYALGGFIPREANDVFNKKYGDCKDNSSILYKMLDIAGLTGNLTWIGTRSIPYKYNDVPTPAVDNHMILTYMDGEDMYFLDATGRYIPIDMPSSFIQGKEALISISEKDFLIKEVPIVDSQRNTIIDSTFIKIEDNVIKGLGNFKLSGYPKIDFFNALEAQKNEKDVKDMYIREFRKGNNKFLVDDFKEINKYHYDKDFIVEYTFNIKDYVNSLEDETFVNLNLRRNLSEFKSKADRKNDKEYRYKSNEKLITVLEIPEDKVVEYIPSNFNISNDLFSCSITYTQQKNRIIYEFNIDQKFILLTLEQQKELNKLIKKVEKNFKEVIILKNKNN</sequence>
<evidence type="ECO:0000313" key="4">
    <source>
        <dbReference type="Proteomes" id="UP001597344"/>
    </source>
</evidence>
<evidence type="ECO:0000259" key="2">
    <source>
        <dbReference type="Pfam" id="PF12969"/>
    </source>
</evidence>
<protein>
    <submittedName>
        <fullName evidence="3">DUF3857 domain-containing protein</fullName>
    </submittedName>
</protein>
<dbReference type="RefSeq" id="WP_378320365.1">
    <property type="nucleotide sequence ID" value="NZ_JBHUHY010000011.1"/>
</dbReference>
<dbReference type="Gene3D" id="2.60.120.1130">
    <property type="match status" value="1"/>
</dbReference>
<dbReference type="Proteomes" id="UP001597344">
    <property type="component" value="Unassembled WGS sequence"/>
</dbReference>
<dbReference type="InterPro" id="IPR002931">
    <property type="entry name" value="Transglutaminase-like"/>
</dbReference>
<dbReference type="InterPro" id="IPR024618">
    <property type="entry name" value="DUF3857"/>
</dbReference>
<dbReference type="Pfam" id="PF01841">
    <property type="entry name" value="Transglut_core"/>
    <property type="match status" value="1"/>
</dbReference>
<reference evidence="4" key="1">
    <citation type="journal article" date="2019" name="Int. J. Syst. Evol. Microbiol.">
        <title>The Global Catalogue of Microorganisms (GCM) 10K type strain sequencing project: providing services to taxonomists for standard genome sequencing and annotation.</title>
        <authorList>
            <consortium name="The Broad Institute Genomics Platform"/>
            <consortium name="The Broad Institute Genome Sequencing Center for Infectious Disease"/>
            <person name="Wu L."/>
            <person name="Ma J."/>
        </authorList>
    </citation>
    <scope>NUCLEOTIDE SEQUENCE [LARGE SCALE GENOMIC DNA]</scope>
    <source>
        <strain evidence="4">DT92</strain>
    </source>
</reference>
<organism evidence="3 4">
    <name type="scientific">Aquimarina celericrescens</name>
    <dbReference type="NCBI Taxonomy" id="1964542"/>
    <lineage>
        <taxon>Bacteria</taxon>
        <taxon>Pseudomonadati</taxon>
        <taxon>Bacteroidota</taxon>
        <taxon>Flavobacteriia</taxon>
        <taxon>Flavobacteriales</taxon>
        <taxon>Flavobacteriaceae</taxon>
        <taxon>Aquimarina</taxon>
    </lineage>
</organism>
<dbReference type="Gene3D" id="2.60.40.3140">
    <property type="match status" value="1"/>
</dbReference>
<dbReference type="Gene3D" id="3.10.620.30">
    <property type="match status" value="1"/>
</dbReference>
<feature type="domain" description="Transglutaminase-like" evidence="1">
    <location>
        <begin position="280"/>
        <end position="348"/>
    </location>
</feature>
<proteinExistence type="predicted"/>
<evidence type="ECO:0000259" key="1">
    <source>
        <dbReference type="Pfam" id="PF01841"/>
    </source>
</evidence>
<evidence type="ECO:0000313" key="3">
    <source>
        <dbReference type="EMBL" id="MFD2187370.1"/>
    </source>
</evidence>